<dbReference type="STRING" id="387005.A0A183HMS9"/>
<protein>
    <submittedName>
        <fullName evidence="2 4">Uncharacterized protein</fullName>
    </submittedName>
</protein>
<feature type="compositionally biased region" description="Polar residues" evidence="1">
    <location>
        <begin position="1"/>
        <end position="19"/>
    </location>
</feature>
<name>A0A183HMS9_9BILA</name>
<feature type="region of interest" description="Disordered" evidence="1">
    <location>
        <begin position="1"/>
        <end position="26"/>
    </location>
</feature>
<evidence type="ECO:0000313" key="4">
    <source>
        <dbReference type="WBParaSite" id="OFLC_0000879001-mRNA-1"/>
    </source>
</evidence>
<keyword evidence="3" id="KW-1185">Reference proteome</keyword>
<sequence length="86" mass="9730">MADSKPNGSMITSTITDNEQVGDIQESDRCTAQPYEYGIHKKSFDSCCVRGTLTFSLRYDFIHRVLMVHVIRTNDIPAEVGFDELN</sequence>
<evidence type="ECO:0000313" key="2">
    <source>
        <dbReference type="EMBL" id="VDO57403.1"/>
    </source>
</evidence>
<reference evidence="2 3" key="2">
    <citation type="submission" date="2018-11" db="EMBL/GenBank/DDBJ databases">
        <authorList>
            <consortium name="Pathogen Informatics"/>
        </authorList>
    </citation>
    <scope>NUCLEOTIDE SEQUENCE [LARGE SCALE GENOMIC DNA]</scope>
</reference>
<reference evidence="4" key="1">
    <citation type="submission" date="2016-06" db="UniProtKB">
        <authorList>
            <consortium name="WormBaseParasite"/>
        </authorList>
    </citation>
    <scope>IDENTIFICATION</scope>
</reference>
<evidence type="ECO:0000313" key="3">
    <source>
        <dbReference type="Proteomes" id="UP000267606"/>
    </source>
</evidence>
<organism evidence="4">
    <name type="scientific">Onchocerca flexuosa</name>
    <dbReference type="NCBI Taxonomy" id="387005"/>
    <lineage>
        <taxon>Eukaryota</taxon>
        <taxon>Metazoa</taxon>
        <taxon>Ecdysozoa</taxon>
        <taxon>Nematoda</taxon>
        <taxon>Chromadorea</taxon>
        <taxon>Rhabditida</taxon>
        <taxon>Spirurina</taxon>
        <taxon>Spiruromorpha</taxon>
        <taxon>Filarioidea</taxon>
        <taxon>Onchocercidae</taxon>
        <taxon>Onchocerca</taxon>
    </lineage>
</organism>
<dbReference type="EMBL" id="UZAJ01010228">
    <property type="protein sequence ID" value="VDO57403.1"/>
    <property type="molecule type" value="Genomic_DNA"/>
</dbReference>
<proteinExistence type="predicted"/>
<dbReference type="WBParaSite" id="OFLC_0000879001-mRNA-1">
    <property type="protein sequence ID" value="OFLC_0000879001-mRNA-1"/>
    <property type="gene ID" value="OFLC_0000879001"/>
</dbReference>
<accession>A0A183HMS9</accession>
<gene>
    <name evidence="2" type="ORF">OFLC_LOCUS8787</name>
</gene>
<dbReference type="AlphaFoldDB" id="A0A183HMS9"/>
<evidence type="ECO:0000256" key="1">
    <source>
        <dbReference type="SAM" id="MobiDB-lite"/>
    </source>
</evidence>
<dbReference type="Proteomes" id="UP000267606">
    <property type="component" value="Unassembled WGS sequence"/>
</dbReference>